<comment type="caution">
    <text evidence="1">The sequence shown here is derived from an EMBL/GenBank/DDBJ whole genome shotgun (WGS) entry which is preliminary data.</text>
</comment>
<gene>
    <name evidence="1" type="ORF">Bca52824_076677</name>
</gene>
<keyword evidence="2" id="KW-1185">Reference proteome</keyword>
<dbReference type="PANTHER" id="PTHR33116">
    <property type="entry name" value="REVERSE TRANSCRIPTASE ZINC-BINDING DOMAIN-CONTAINING PROTEIN-RELATED-RELATED"/>
    <property type="match status" value="1"/>
</dbReference>
<reference evidence="1 2" key="1">
    <citation type="submission" date="2020-02" db="EMBL/GenBank/DDBJ databases">
        <authorList>
            <person name="Ma Q."/>
            <person name="Huang Y."/>
            <person name="Song X."/>
            <person name="Pei D."/>
        </authorList>
    </citation>
    <scope>NUCLEOTIDE SEQUENCE [LARGE SCALE GENOMIC DNA]</scope>
    <source>
        <strain evidence="1">Sxm20200214</strain>
        <tissue evidence="1">Leaf</tissue>
    </source>
</reference>
<accession>A0A8X7PUF4</accession>
<protein>
    <submittedName>
        <fullName evidence="1">Uncharacterized protein</fullName>
    </submittedName>
</protein>
<evidence type="ECO:0000313" key="1">
    <source>
        <dbReference type="EMBL" id="KAG2257383.1"/>
    </source>
</evidence>
<dbReference type="PANTHER" id="PTHR33116:SF80">
    <property type="entry name" value="REVERSE TRANSCRIPTASE ZINC-BINDING DOMAIN-CONTAINING PROTEIN"/>
    <property type="match status" value="1"/>
</dbReference>
<organism evidence="1 2">
    <name type="scientific">Brassica carinata</name>
    <name type="common">Ethiopian mustard</name>
    <name type="synonym">Abyssinian cabbage</name>
    <dbReference type="NCBI Taxonomy" id="52824"/>
    <lineage>
        <taxon>Eukaryota</taxon>
        <taxon>Viridiplantae</taxon>
        <taxon>Streptophyta</taxon>
        <taxon>Embryophyta</taxon>
        <taxon>Tracheophyta</taxon>
        <taxon>Spermatophyta</taxon>
        <taxon>Magnoliopsida</taxon>
        <taxon>eudicotyledons</taxon>
        <taxon>Gunneridae</taxon>
        <taxon>Pentapetalae</taxon>
        <taxon>rosids</taxon>
        <taxon>malvids</taxon>
        <taxon>Brassicales</taxon>
        <taxon>Brassicaceae</taxon>
        <taxon>Brassiceae</taxon>
        <taxon>Brassica</taxon>
    </lineage>
</organism>
<sequence>MTTSDYEPLVAKIRARFLSWTSKALAFAGRLQQVNSVIASLTNFWCSTFSLPQGCIDEIESLCSAFLWSGSPNITSKAKVAWVEVCKPKEEGGLGVRRIQDISIVFDLKLIWRLFNNLDSLWIMWVKNTILREESFWDVRAGAVGSWIWKKLLELRPLAKQFLRMEVHSGKSVGFWTDLWHPMGRIIEAIGERGTHKLGTMRNARIADVLVDHKWRFQNTRDMTIEPIIAQVKEFPLVLAHDDDDVALWK</sequence>
<dbReference type="EMBL" id="JAAMPC010000015">
    <property type="protein sequence ID" value="KAG2257383.1"/>
    <property type="molecule type" value="Genomic_DNA"/>
</dbReference>
<dbReference type="Proteomes" id="UP000886595">
    <property type="component" value="Unassembled WGS sequence"/>
</dbReference>
<dbReference type="OrthoDB" id="1111281at2759"/>
<evidence type="ECO:0000313" key="2">
    <source>
        <dbReference type="Proteomes" id="UP000886595"/>
    </source>
</evidence>
<dbReference type="AlphaFoldDB" id="A0A8X7PUF4"/>
<name>A0A8X7PUF4_BRACI</name>
<proteinExistence type="predicted"/>